<dbReference type="eggNOG" id="COG0452">
    <property type="taxonomic scope" value="Bacteria"/>
</dbReference>
<dbReference type="EMBL" id="LGTC01000001">
    <property type="protein sequence ID" value="KNY25140.1"/>
    <property type="molecule type" value="Genomic_DNA"/>
</dbReference>
<organism evidence="2 3">
    <name type="scientific">Pseudobacteroides cellulosolvens ATCC 35603 = DSM 2933</name>
    <dbReference type="NCBI Taxonomy" id="398512"/>
    <lineage>
        <taxon>Bacteria</taxon>
        <taxon>Bacillati</taxon>
        <taxon>Bacillota</taxon>
        <taxon>Clostridia</taxon>
        <taxon>Eubacteriales</taxon>
        <taxon>Oscillospiraceae</taxon>
        <taxon>Pseudobacteroides</taxon>
    </lineage>
</organism>
<sequence>MLLQGIKVGLAMTGSFCTIGKIVPEIEKLVSEGAEVFPILSNIVDEIDTRFGTAKDLKDKLKAITGKDPMTTIKEVEPIGPKGYLDVLVIAPCTGNTH</sequence>
<dbReference type="InterPro" id="IPR003382">
    <property type="entry name" value="Flavoprotein"/>
</dbReference>
<reference evidence="3" key="1">
    <citation type="submission" date="2015-07" db="EMBL/GenBank/DDBJ databases">
        <title>Near-Complete Genome Sequence of the Cellulolytic Bacterium Bacteroides (Pseudobacteroides) cellulosolvens ATCC 35603.</title>
        <authorList>
            <person name="Dassa B."/>
            <person name="Utturkar S.M."/>
            <person name="Klingeman D.M."/>
            <person name="Hurt R.A."/>
            <person name="Keller M."/>
            <person name="Xu J."/>
            <person name="Reddy Y.H.K."/>
            <person name="Borovok I."/>
            <person name="Grinberg I.R."/>
            <person name="Lamed R."/>
            <person name="Zhivin O."/>
            <person name="Bayer E.A."/>
            <person name="Brown S.D."/>
        </authorList>
    </citation>
    <scope>NUCLEOTIDE SEQUENCE [LARGE SCALE GENOMIC DNA]</scope>
    <source>
        <strain evidence="3">DSM 2933</strain>
    </source>
</reference>
<accession>A0A0L6JHF1</accession>
<dbReference type="AlphaFoldDB" id="A0A0L6JHF1"/>
<evidence type="ECO:0000313" key="3">
    <source>
        <dbReference type="Proteomes" id="UP000036923"/>
    </source>
</evidence>
<protein>
    <submittedName>
        <fullName evidence="2">Flavoprotein</fullName>
    </submittedName>
</protein>
<dbReference type="Proteomes" id="UP000036923">
    <property type="component" value="Unassembled WGS sequence"/>
</dbReference>
<comment type="caution">
    <text evidence="2">The sequence shown here is derived from an EMBL/GenBank/DDBJ whole genome shotgun (WGS) entry which is preliminary data.</text>
</comment>
<dbReference type="PATRIC" id="fig|398512.5.peg.417"/>
<gene>
    <name evidence="2" type="ORF">Bccel_0397</name>
</gene>
<evidence type="ECO:0000259" key="1">
    <source>
        <dbReference type="Pfam" id="PF02441"/>
    </source>
</evidence>
<dbReference type="RefSeq" id="WP_036946690.1">
    <property type="nucleotide sequence ID" value="NZ_KN050763.1"/>
</dbReference>
<dbReference type="Pfam" id="PF02441">
    <property type="entry name" value="Flavoprotein"/>
    <property type="match status" value="1"/>
</dbReference>
<dbReference type="SUPFAM" id="SSF52507">
    <property type="entry name" value="Homo-oligomeric flavin-containing Cys decarboxylases, HFCD"/>
    <property type="match status" value="1"/>
</dbReference>
<name>A0A0L6JHF1_9FIRM</name>
<proteinExistence type="predicted"/>
<dbReference type="InterPro" id="IPR036551">
    <property type="entry name" value="Flavin_trans-like"/>
</dbReference>
<keyword evidence="3" id="KW-1185">Reference proteome</keyword>
<dbReference type="Gene3D" id="3.40.50.1950">
    <property type="entry name" value="Flavin prenyltransferase-like"/>
    <property type="match status" value="1"/>
</dbReference>
<feature type="domain" description="Flavoprotein" evidence="1">
    <location>
        <begin position="7"/>
        <end position="97"/>
    </location>
</feature>
<dbReference type="STRING" id="398512.Bccel_0397"/>
<evidence type="ECO:0000313" key="2">
    <source>
        <dbReference type="EMBL" id="KNY25140.1"/>
    </source>
</evidence>
<dbReference type="OrthoDB" id="9792688at2"/>
<dbReference type="GO" id="GO:0003824">
    <property type="term" value="F:catalytic activity"/>
    <property type="evidence" value="ECO:0007669"/>
    <property type="project" value="InterPro"/>
</dbReference>